<feature type="region of interest" description="Disordered" evidence="6">
    <location>
        <begin position="293"/>
        <end position="375"/>
    </location>
</feature>
<evidence type="ECO:0000313" key="8">
    <source>
        <dbReference type="EMBL" id="KXJ93584.1"/>
    </source>
</evidence>
<evidence type="ECO:0000256" key="5">
    <source>
        <dbReference type="ARBA" id="ARBA00038359"/>
    </source>
</evidence>
<keyword evidence="9" id="KW-1185">Reference proteome</keyword>
<feature type="compositionally biased region" description="Basic and acidic residues" evidence="6">
    <location>
        <begin position="354"/>
        <end position="370"/>
    </location>
</feature>
<evidence type="ECO:0000256" key="2">
    <source>
        <dbReference type="ARBA" id="ARBA00022692"/>
    </source>
</evidence>
<dbReference type="InterPro" id="IPR049326">
    <property type="entry name" value="Rhodopsin_dom_fungi"/>
</dbReference>
<accession>A0A136J8T3</accession>
<evidence type="ECO:0000259" key="7">
    <source>
        <dbReference type="Pfam" id="PF20684"/>
    </source>
</evidence>
<protein>
    <recommendedName>
        <fullName evidence="7">Rhodopsin domain-containing protein</fullName>
    </recommendedName>
</protein>
<name>A0A136J8T3_9PEZI</name>
<evidence type="ECO:0000256" key="6">
    <source>
        <dbReference type="SAM" id="MobiDB-lite"/>
    </source>
</evidence>
<comment type="similarity">
    <text evidence="5">Belongs to the SAT4 family.</text>
</comment>
<reference evidence="9" key="1">
    <citation type="submission" date="2016-02" db="EMBL/GenBank/DDBJ databases">
        <title>Draft genome sequence of Microdochium bolleyi, a fungal endophyte of beachgrass.</title>
        <authorList>
            <consortium name="DOE Joint Genome Institute"/>
            <person name="David A.S."/>
            <person name="May G."/>
            <person name="Haridas S."/>
            <person name="Lim J."/>
            <person name="Wang M."/>
            <person name="Labutti K."/>
            <person name="Lipzen A."/>
            <person name="Barry K."/>
            <person name="Grigoriev I.V."/>
        </authorList>
    </citation>
    <scope>NUCLEOTIDE SEQUENCE [LARGE SCALE GENOMIC DNA]</scope>
    <source>
        <strain evidence="9">J235TASD1</strain>
    </source>
</reference>
<feature type="compositionally biased region" description="Low complexity" evidence="6">
    <location>
        <begin position="304"/>
        <end position="313"/>
    </location>
</feature>
<comment type="subcellular location">
    <subcellularLocation>
        <location evidence="1">Membrane</location>
        <topology evidence="1">Multi-pass membrane protein</topology>
    </subcellularLocation>
</comment>
<dbReference type="PANTHER" id="PTHR33048:SF15">
    <property type="entry name" value="INTEGRAL MEMBRANE PROTEIN"/>
    <property type="match status" value="1"/>
</dbReference>
<evidence type="ECO:0000256" key="1">
    <source>
        <dbReference type="ARBA" id="ARBA00004141"/>
    </source>
</evidence>
<evidence type="ECO:0000313" key="9">
    <source>
        <dbReference type="Proteomes" id="UP000070501"/>
    </source>
</evidence>
<dbReference type="InterPro" id="IPR052337">
    <property type="entry name" value="SAT4-like"/>
</dbReference>
<dbReference type="OrthoDB" id="9976870at2759"/>
<evidence type="ECO:0000256" key="3">
    <source>
        <dbReference type="ARBA" id="ARBA00022989"/>
    </source>
</evidence>
<dbReference type="InParanoid" id="A0A136J8T3"/>
<gene>
    <name evidence="8" type="ORF">Micbo1qcDRAFT_223218</name>
</gene>
<feature type="compositionally biased region" description="Polar residues" evidence="6">
    <location>
        <begin position="338"/>
        <end position="349"/>
    </location>
</feature>
<evidence type="ECO:0000256" key="4">
    <source>
        <dbReference type="ARBA" id="ARBA00023136"/>
    </source>
</evidence>
<keyword evidence="2" id="KW-0812">Transmembrane</keyword>
<dbReference type="Proteomes" id="UP000070501">
    <property type="component" value="Unassembled WGS sequence"/>
</dbReference>
<keyword evidence="3" id="KW-1133">Transmembrane helix</keyword>
<dbReference type="Pfam" id="PF20684">
    <property type="entry name" value="Fung_rhodopsin"/>
    <property type="match status" value="1"/>
</dbReference>
<dbReference type="AlphaFoldDB" id="A0A136J8T3"/>
<keyword evidence="4" id="KW-0472">Membrane</keyword>
<organism evidence="8 9">
    <name type="scientific">Microdochium bolleyi</name>
    <dbReference type="NCBI Taxonomy" id="196109"/>
    <lineage>
        <taxon>Eukaryota</taxon>
        <taxon>Fungi</taxon>
        <taxon>Dikarya</taxon>
        <taxon>Ascomycota</taxon>
        <taxon>Pezizomycotina</taxon>
        <taxon>Sordariomycetes</taxon>
        <taxon>Xylariomycetidae</taxon>
        <taxon>Xylariales</taxon>
        <taxon>Microdochiaceae</taxon>
        <taxon>Microdochium</taxon>
    </lineage>
</organism>
<dbReference type="PANTHER" id="PTHR33048">
    <property type="entry name" value="PTH11-LIKE INTEGRAL MEMBRANE PROTEIN (AFU_ORTHOLOGUE AFUA_5G11245)"/>
    <property type="match status" value="1"/>
</dbReference>
<proteinExistence type="inferred from homology"/>
<sequence length="407" mass="44326">MSVVDPSQSHVPVLKDKGLAIVAVSVAGGTLSAATVLLRTWVRVNSRAFGLDDGLMLGGLILYITGIGLACEGARAGLGTRDAELNDKMQMNSRMWQLIWLLLYTWCLGMIKSSICVTLLRIAEARKYFRVCVYVLLVMTVASWLITFAGLIVLCRPIQANWDTSLVAKGQASCFPAGVIVALGYISTTIAIFTDMACAALPAFLLWRMQMVWRNKILCGLLLSFGSLACISTMIRAPSIESYRNPTENLPYHVGNIVLWSNVESAIGLIAGSIPSLRILFVRMRMNSDSDNYLGAGGRSEPKNNNNNNNNNNSDIVTIGSAPNFRGSRSRGRGYRSPTETGLSTTTIFAQGEGDWRRLGDGGSEDKESQKGLAGGIRADYSYQVELTELAPEERLQSANEARQHVE</sequence>
<feature type="domain" description="Rhodopsin" evidence="7">
    <location>
        <begin position="38"/>
        <end position="282"/>
    </location>
</feature>
<dbReference type="GO" id="GO:0016020">
    <property type="term" value="C:membrane"/>
    <property type="evidence" value="ECO:0007669"/>
    <property type="project" value="UniProtKB-SubCell"/>
</dbReference>
<dbReference type="EMBL" id="KQ964248">
    <property type="protein sequence ID" value="KXJ93584.1"/>
    <property type="molecule type" value="Genomic_DNA"/>
</dbReference>